<evidence type="ECO:0000256" key="3">
    <source>
        <dbReference type="ARBA" id="ARBA00022968"/>
    </source>
</evidence>
<gene>
    <name evidence="6" type="ORF">H0267_11430</name>
</gene>
<comment type="similarity">
    <text evidence="1">Belongs to the LytR/CpsA/Psr (LCP) family.</text>
</comment>
<evidence type="ECO:0000313" key="6">
    <source>
        <dbReference type="EMBL" id="MBH0230828.1"/>
    </source>
</evidence>
<dbReference type="RefSeq" id="WP_197317437.1">
    <property type="nucleotide sequence ID" value="NZ_JADZSC010000002.1"/>
</dbReference>
<name>A0A931HWQ2_9BACI</name>
<keyword evidence="4" id="KW-1133">Transmembrane helix</keyword>
<reference evidence="6 7" key="1">
    <citation type="journal article" date="2005" name="Int. J. Syst. Evol. Microbiol.">
        <title>Halobacillus yeomjeoni sp. nov., isolated from a marine solar saltern in Korea.</title>
        <authorList>
            <person name="Yoon J.H."/>
            <person name="Kang S.J."/>
            <person name="Lee C.H."/>
            <person name="Oh H.W."/>
            <person name="Oh T.K."/>
        </authorList>
    </citation>
    <scope>NUCLEOTIDE SEQUENCE [LARGE SCALE GENOMIC DNA]</scope>
    <source>
        <strain evidence="6 7">KCTC 3957</strain>
    </source>
</reference>
<dbReference type="EMBL" id="JADZSC010000002">
    <property type="protein sequence ID" value="MBH0230828.1"/>
    <property type="molecule type" value="Genomic_DNA"/>
</dbReference>
<feature type="domain" description="Cell envelope-related transcriptional attenuator" evidence="5">
    <location>
        <begin position="85"/>
        <end position="231"/>
    </location>
</feature>
<organism evidence="6 7">
    <name type="scientific">Halobacillus yeomjeoni</name>
    <dbReference type="NCBI Taxonomy" id="311194"/>
    <lineage>
        <taxon>Bacteria</taxon>
        <taxon>Bacillati</taxon>
        <taxon>Bacillota</taxon>
        <taxon>Bacilli</taxon>
        <taxon>Bacillales</taxon>
        <taxon>Bacillaceae</taxon>
        <taxon>Halobacillus</taxon>
    </lineage>
</organism>
<keyword evidence="2" id="KW-0812">Transmembrane</keyword>
<protein>
    <submittedName>
        <fullName evidence="6">LCP family protein</fullName>
    </submittedName>
</protein>
<evidence type="ECO:0000256" key="2">
    <source>
        <dbReference type="ARBA" id="ARBA00022692"/>
    </source>
</evidence>
<dbReference type="InterPro" id="IPR050922">
    <property type="entry name" value="LytR/CpsA/Psr_CW_biosynth"/>
</dbReference>
<dbReference type="Pfam" id="PF03816">
    <property type="entry name" value="LytR_cpsA_psr"/>
    <property type="match status" value="1"/>
</dbReference>
<sequence length="312" mass="34655">MSRALRKKKKSWWWKIPLLLVALVVGAGAVYTYTIYSGAKETVDARMHKEVASIDHVVTKKKLKNKEPLNILLLGVDERQNDRGRSDALMVLSLDPDNDRSQLVSIPRDTRTEMVGDSSQAGQLDKINHAYAFGGADMAISTVENFLDIELDYYVKVNMEGLADLVDAVGGITIDNPISWTEGNGETFAKGSLTMDGDKALRYVRMRYQDPKGDLGRNERQRLVIKGVIDSGAQVGAVNKIGDVMDALGHNVTTNMDFGTMKDLVLNYRTAQKNMTTYQMTGSGTKIGGIYYLQVSDSEIRNVQQMIKEYNS</sequence>
<accession>A0A931HWQ2</accession>
<dbReference type="PANTHER" id="PTHR33392">
    <property type="entry name" value="POLYISOPRENYL-TEICHOIC ACID--PEPTIDOGLYCAN TEICHOIC ACID TRANSFERASE TAGU"/>
    <property type="match status" value="1"/>
</dbReference>
<comment type="caution">
    <text evidence="6">The sequence shown here is derived from an EMBL/GenBank/DDBJ whole genome shotgun (WGS) entry which is preliminary data.</text>
</comment>
<keyword evidence="4" id="KW-0472">Membrane</keyword>
<dbReference type="NCBIfam" id="TIGR00350">
    <property type="entry name" value="lytR_cpsA_psr"/>
    <property type="match status" value="1"/>
</dbReference>
<dbReference type="GO" id="GO:0071555">
    <property type="term" value="P:cell wall organization"/>
    <property type="evidence" value="ECO:0007669"/>
    <property type="project" value="UniProtKB-KW"/>
</dbReference>
<dbReference type="InterPro" id="IPR004474">
    <property type="entry name" value="LytR_CpsA_psr"/>
</dbReference>
<evidence type="ECO:0000259" key="5">
    <source>
        <dbReference type="Pfam" id="PF03816"/>
    </source>
</evidence>
<evidence type="ECO:0000256" key="4">
    <source>
        <dbReference type="ARBA" id="ARBA00022989"/>
    </source>
</evidence>
<keyword evidence="3" id="KW-0735">Signal-anchor</keyword>
<evidence type="ECO:0000313" key="7">
    <source>
        <dbReference type="Proteomes" id="UP000614490"/>
    </source>
</evidence>
<dbReference type="PANTHER" id="PTHR33392:SF6">
    <property type="entry name" value="POLYISOPRENYL-TEICHOIC ACID--PEPTIDOGLYCAN TEICHOIC ACID TRANSFERASE TAGU"/>
    <property type="match status" value="1"/>
</dbReference>
<keyword evidence="7" id="KW-1185">Reference proteome</keyword>
<proteinExistence type="inferred from homology"/>
<dbReference type="Proteomes" id="UP000614490">
    <property type="component" value="Unassembled WGS sequence"/>
</dbReference>
<dbReference type="Gene3D" id="3.40.630.190">
    <property type="entry name" value="LCP protein"/>
    <property type="match status" value="1"/>
</dbReference>
<evidence type="ECO:0000256" key="1">
    <source>
        <dbReference type="ARBA" id="ARBA00006068"/>
    </source>
</evidence>
<dbReference type="AlphaFoldDB" id="A0A931HWQ2"/>